<dbReference type="AlphaFoldDB" id="A0A7X2J2M6"/>
<dbReference type="EMBL" id="WKKI01000064">
    <property type="protein sequence ID" value="MRX74159.1"/>
    <property type="molecule type" value="Genomic_DNA"/>
</dbReference>
<dbReference type="NCBIfam" id="TIGR02677">
    <property type="entry name" value="TIGR02677 family protein"/>
    <property type="match status" value="1"/>
</dbReference>
<reference evidence="2 3" key="1">
    <citation type="submission" date="2019-11" db="EMBL/GenBank/DDBJ databases">
        <title>Bacillus lacus genome.</title>
        <authorList>
            <person name="Allen C.J."/>
            <person name="Newman J.D."/>
        </authorList>
    </citation>
    <scope>NUCLEOTIDE SEQUENCE [LARGE SCALE GENOMIC DNA]</scope>
    <source>
        <strain evidence="2 3">KCTC 33946</strain>
    </source>
</reference>
<proteinExistence type="predicted"/>
<protein>
    <submittedName>
        <fullName evidence="2">TIGR02677 family protein</fullName>
    </submittedName>
</protein>
<accession>A0A7X2J2M6</accession>
<keyword evidence="3" id="KW-1185">Reference proteome</keyword>
<gene>
    <name evidence="2" type="ORF">GJU40_18720</name>
</gene>
<dbReference type="Proteomes" id="UP000448867">
    <property type="component" value="Unassembled WGS sequence"/>
</dbReference>
<organism evidence="2 3">
    <name type="scientific">Metabacillus lacus</name>
    <dbReference type="NCBI Taxonomy" id="1983721"/>
    <lineage>
        <taxon>Bacteria</taxon>
        <taxon>Bacillati</taxon>
        <taxon>Bacillota</taxon>
        <taxon>Bacilli</taxon>
        <taxon>Bacillales</taxon>
        <taxon>Bacillaceae</taxon>
        <taxon>Metabacillus</taxon>
    </lineage>
</organism>
<evidence type="ECO:0000256" key="1">
    <source>
        <dbReference type="SAM" id="Coils"/>
    </source>
</evidence>
<sequence length="495" mass="59232">MDSTMKKIIEASYLTAESASHYRTILRYFYHQHERMRDFIPPEELLEYMRSIPAFYDYEEDQLHQQLAQLVKWNNLIARQDMTSAKTIEEYKKKRFRYQCTPYTVEIERMLVQLEKIGDTFQGSLERSQFDRLLQAISVLEKELDNSMAKPAEEYMRVWEDVFRYFQSIRTSTADYIAYINSEQTDQRMQTEAFLVYKNQFTTYLRDFIVTLQKTSLQIQQRLEELTPGRLQPLYQKLIEHRQSIPRLEDVSSSAEDWALEYNEYWFSLRQWFLGSGVRESELEVLLWQTNEMIRRMTRYVQRVGERQQHFRSRKKDYLHLAKWFTETGKLEEAHKLSAVVFGSMTIQHLQLEEGTTDNMHADPWEEAPLELTIKPRTVRYREKTKPGSMVSNQEKKKQQLEMYLEERRQEKQLIQQYMQQGVIQLSALSTVEPFIRKVLLGWIGKSMATKDRTVKTDYGLLVKVKLDKERMITLKAEDGDLRMPDALFEFRQEG</sequence>
<dbReference type="RefSeq" id="WP_154309610.1">
    <property type="nucleotide sequence ID" value="NZ_WKKI01000064.1"/>
</dbReference>
<feature type="coiled-coil region" evidence="1">
    <location>
        <begin position="391"/>
        <end position="421"/>
    </location>
</feature>
<dbReference type="InterPro" id="IPR013493">
    <property type="entry name" value="CHP02677"/>
</dbReference>
<dbReference type="OrthoDB" id="1639410at2"/>
<dbReference type="Pfam" id="PF09660">
    <property type="entry name" value="DUF2397"/>
    <property type="match status" value="1"/>
</dbReference>
<evidence type="ECO:0000313" key="2">
    <source>
        <dbReference type="EMBL" id="MRX74159.1"/>
    </source>
</evidence>
<comment type="caution">
    <text evidence="2">The sequence shown here is derived from an EMBL/GenBank/DDBJ whole genome shotgun (WGS) entry which is preliminary data.</text>
</comment>
<evidence type="ECO:0000313" key="3">
    <source>
        <dbReference type="Proteomes" id="UP000448867"/>
    </source>
</evidence>
<name>A0A7X2J2M6_9BACI</name>
<keyword evidence="1" id="KW-0175">Coiled coil</keyword>